<proteinExistence type="predicted"/>
<dbReference type="EMBL" id="JACHJU010000003">
    <property type="protein sequence ID" value="MBB4941973.1"/>
    <property type="molecule type" value="Genomic_DNA"/>
</dbReference>
<dbReference type="AlphaFoldDB" id="A0A7W7S140"/>
<keyword evidence="2" id="KW-1185">Reference proteome</keyword>
<evidence type="ECO:0000313" key="2">
    <source>
        <dbReference type="Proteomes" id="UP000534286"/>
    </source>
</evidence>
<protein>
    <submittedName>
        <fullName evidence="1">Uncharacterized protein</fullName>
    </submittedName>
</protein>
<organism evidence="1 2">
    <name type="scientific">Streptosporangium album</name>
    <dbReference type="NCBI Taxonomy" id="47479"/>
    <lineage>
        <taxon>Bacteria</taxon>
        <taxon>Bacillati</taxon>
        <taxon>Actinomycetota</taxon>
        <taxon>Actinomycetes</taxon>
        <taxon>Streptosporangiales</taxon>
        <taxon>Streptosporangiaceae</taxon>
        <taxon>Streptosporangium</taxon>
    </lineage>
</organism>
<reference evidence="1 2" key="1">
    <citation type="submission" date="2020-08" db="EMBL/GenBank/DDBJ databases">
        <title>Sequencing the genomes of 1000 actinobacteria strains.</title>
        <authorList>
            <person name="Klenk H.-P."/>
        </authorList>
    </citation>
    <scope>NUCLEOTIDE SEQUENCE [LARGE SCALE GENOMIC DNA]</scope>
    <source>
        <strain evidence="1 2">DSM 43023</strain>
    </source>
</reference>
<sequence length="29" mass="3103">MNLDAMLEGLEELVTRASFSAGPVQAVPR</sequence>
<evidence type="ECO:0000313" key="1">
    <source>
        <dbReference type="EMBL" id="MBB4941973.1"/>
    </source>
</evidence>
<name>A0A7W7S140_9ACTN</name>
<dbReference type="Proteomes" id="UP000534286">
    <property type="component" value="Unassembled WGS sequence"/>
</dbReference>
<accession>A0A7W7S140</accession>
<gene>
    <name evidence="1" type="ORF">FHR32_006359</name>
</gene>
<comment type="caution">
    <text evidence="1">The sequence shown here is derived from an EMBL/GenBank/DDBJ whole genome shotgun (WGS) entry which is preliminary data.</text>
</comment>